<proteinExistence type="predicted"/>
<dbReference type="EMBL" id="CAUJNA010003471">
    <property type="protein sequence ID" value="CAJ1402863.1"/>
    <property type="molecule type" value="Genomic_DNA"/>
</dbReference>
<reference evidence="2" key="1">
    <citation type="submission" date="2023-08" db="EMBL/GenBank/DDBJ databases">
        <authorList>
            <person name="Chen Y."/>
            <person name="Shah S."/>
            <person name="Dougan E. K."/>
            <person name="Thang M."/>
            <person name="Chan C."/>
        </authorList>
    </citation>
    <scope>NUCLEOTIDE SEQUENCE</scope>
</reference>
<dbReference type="PANTHER" id="PTHR20953:SF3">
    <property type="entry name" value="P-LOOP CONTAINING NUCLEOSIDE TRIPHOSPHATE HYDROLASES SUPERFAMILY PROTEIN"/>
    <property type="match status" value="1"/>
</dbReference>
<dbReference type="AlphaFoldDB" id="A0AA36NHW2"/>
<comment type="caution">
    <text evidence="2">The sequence shown here is derived from an EMBL/GenBank/DDBJ whole genome shotgun (WGS) entry which is preliminary data.</text>
</comment>
<feature type="region of interest" description="Disordered" evidence="1">
    <location>
        <begin position="27"/>
        <end position="68"/>
    </location>
</feature>
<keyword evidence="3" id="KW-1185">Reference proteome</keyword>
<dbReference type="InterPro" id="IPR036397">
    <property type="entry name" value="RNaseH_sf"/>
</dbReference>
<dbReference type="PANTHER" id="PTHR20953">
    <property type="entry name" value="KINASE-RELATED"/>
    <property type="match status" value="1"/>
</dbReference>
<dbReference type="InterPro" id="IPR012337">
    <property type="entry name" value="RNaseH-like_sf"/>
</dbReference>
<accession>A0AA36NHW2</accession>
<evidence type="ECO:0000313" key="3">
    <source>
        <dbReference type="Proteomes" id="UP001178507"/>
    </source>
</evidence>
<dbReference type="Gene3D" id="3.40.50.300">
    <property type="entry name" value="P-loop containing nucleotide triphosphate hydrolases"/>
    <property type="match status" value="1"/>
</dbReference>
<organism evidence="2 3">
    <name type="scientific">Effrenium voratum</name>
    <dbReference type="NCBI Taxonomy" id="2562239"/>
    <lineage>
        <taxon>Eukaryota</taxon>
        <taxon>Sar</taxon>
        <taxon>Alveolata</taxon>
        <taxon>Dinophyceae</taxon>
        <taxon>Suessiales</taxon>
        <taxon>Symbiodiniaceae</taxon>
        <taxon>Effrenium</taxon>
    </lineage>
</organism>
<dbReference type="Gene3D" id="3.30.420.10">
    <property type="entry name" value="Ribonuclease H-like superfamily/Ribonuclease H"/>
    <property type="match status" value="1"/>
</dbReference>
<sequence length="720" mass="80032">MAGVNMEGMSVEEMLEVQRALDEKLRAVAGSSESRRRRSEPGRNSDGGFIRCDSDNSESSDDNLSPNAASVDGLEVTVRLLGTGVDLPFCVPSTTSVERLQQELTALGECCADADLWMQKGKLQPQELLQDGAQLFLPSQEDLLLLSMFPEHIRCKINPSTLVDVALDLGRPPLLHERDAKGSMRRREVSSAVLTQAELDAIAGHELLEGRWSSDDRSGVSGTLHRVCRNIDSLDSSVVGITIRMARPMYHMTRHIQELQEILRNKNSFAKVCHPSVGRWTRRKLVAKRERQHQDMLETVQNHTPEVLVIDEIGSREEVEAASSIGFRGVALVATAHARSLKDAMDNPTLQPLFGGFADSTVSDETMRRTGRGKNLRERKGEPVFKSLVELSDVGDQWRIYPSVADAVDATLANNPPRSVLADASFQGRSRPSRKAFFTATTETSSRGDVDAVGAEAKRRTETSGRAYRLCFDGGVHSTGRPGGAGALLRRLRARTGKAIKRPAAEWMLCTQQPTSAPQMEYAALLIGLRGTLDILHRLQPKPLSIFIEGDCRFVVDRHQGSQPVPIQHEHPEVARTLQQFTVLVDEAVESLREQGVEVGCLWRRRGRNRAAGRLAQEARRRRRDDIEERCFSQDERQLLLFEPHLIPTRWHIQEVHPCLRLERVSQGAGGASLAAEQCRDGLEADTLQRGWVLQLHGASGRVGFFFPSWHYAFLSAVLQ</sequence>
<name>A0AA36NHW2_9DINO</name>
<dbReference type="InterPro" id="IPR027417">
    <property type="entry name" value="P-loop_NTPase"/>
</dbReference>
<protein>
    <submittedName>
        <fullName evidence="2">Uncharacterized protein</fullName>
    </submittedName>
</protein>
<evidence type="ECO:0000256" key="1">
    <source>
        <dbReference type="SAM" id="MobiDB-lite"/>
    </source>
</evidence>
<gene>
    <name evidence="2" type="ORF">EVOR1521_LOCUS25651</name>
</gene>
<dbReference type="SUPFAM" id="SSF53098">
    <property type="entry name" value="Ribonuclease H-like"/>
    <property type="match status" value="1"/>
</dbReference>
<evidence type="ECO:0000313" key="2">
    <source>
        <dbReference type="EMBL" id="CAJ1402863.1"/>
    </source>
</evidence>
<dbReference type="Proteomes" id="UP001178507">
    <property type="component" value="Unassembled WGS sequence"/>
</dbReference>
<dbReference type="GO" id="GO:0003676">
    <property type="term" value="F:nucleic acid binding"/>
    <property type="evidence" value="ECO:0007669"/>
    <property type="project" value="InterPro"/>
</dbReference>